<accession>A0ABS5XSI6</accession>
<reference evidence="2 3" key="1">
    <citation type="submission" date="2021-03" db="EMBL/GenBank/DDBJ databases">
        <title>Microbacterium pauli sp. nov., isolated from microfiltered milk.</title>
        <authorList>
            <person name="Bellassi P."/>
            <person name="Fontana A."/>
            <person name="Callegari M.L."/>
            <person name="Lorenzo M."/>
            <person name="Cappa F."/>
        </authorList>
    </citation>
    <scope>NUCLEOTIDE SEQUENCE [LARGE SCALE GENOMIC DNA]</scope>
    <source>
        <strain evidence="2 3">DSM 18909</strain>
    </source>
</reference>
<name>A0ABS5XSI6_9MICO</name>
<evidence type="ECO:0000313" key="2">
    <source>
        <dbReference type="EMBL" id="MBT8797473.1"/>
    </source>
</evidence>
<dbReference type="Pfam" id="PF03235">
    <property type="entry name" value="GmrSD_N"/>
    <property type="match status" value="1"/>
</dbReference>
<feature type="domain" description="GmrSD restriction endonucleases N-terminal" evidence="1">
    <location>
        <begin position="31"/>
        <end position="256"/>
    </location>
</feature>
<dbReference type="Proteomes" id="UP000740605">
    <property type="component" value="Unassembled WGS sequence"/>
</dbReference>
<dbReference type="PANTHER" id="PTHR37292">
    <property type="entry name" value="VNG6097C"/>
    <property type="match status" value="1"/>
</dbReference>
<comment type="caution">
    <text evidence="2">The sequence shown here is derived from an EMBL/GenBank/DDBJ whole genome shotgun (WGS) entry which is preliminary data.</text>
</comment>
<dbReference type="InterPro" id="IPR004919">
    <property type="entry name" value="GmrSD_N"/>
</dbReference>
<sequence length="783" mass="88143">MGDSDRGDALAASASVGELVARRLSSADRWNLALVQRAEVWDELRMRHLLDSLLADYPIGAILLSSVREPTRELVVQADGSRAETDANAGSWQILDGQQRINAVFSIFTRHGHYGHFLLDMLMERPAPAPAQGRSAKERALPHIRHLRDTNEDLESRGRFVDLSGWADWVESFDDLRNWQIDERAIGELLHELDPKFVHDVPPEARRIAVKNLDRLIRAWTKRSIPVLRAEMDTPLDVLEVFSRINLGGVDVAGADVYFAGVKTFWRDAEARVDQVLDDAPMLRNRLGALRFLSRLASRALGHGDVLPLTVDRLAGKKGELLRAALAEITEPGSDVRVRLAAFASWYTSESSLGYVLHQVTAELWDEVLSWAVSSPRSDVDWYRASVEALDTYLLGATLFRYRGVMGDTFRRIALQESLEAGSNALSFPLDEIVSVVRAKTRLRGPRGRAVGGVESEGDLEALASRNGWILTALAQRIPYRSQPEDDFDWDHIFPQAQAHRMWSPGLGARRRHHPDRHLINSAGNFWALNSSANRSLQDISGRRKFDLLLAWLRDGEAWRVWEADRWSISPEEIEKFVLVDEKLNGDPASIDEAMVIFKTTVTARSRRLLDEAVSRFPNLRTMADNPIAPMHDPAPKARDYRDALGLSVGDLTLSTLDYAEARAQLRERARRLGALIETRLSEQDLRKDSWRWEPSGVGAAEMAFAAFELTGGNCVELMVKWDATSGARFEFKAYPHRRRPNDPHLYVGFASIELQVPWSADDPEVVEGFLRLVGEVQARYPR</sequence>
<gene>
    <name evidence="2" type="ORF">J0P97_05245</name>
</gene>
<organism evidence="2 3">
    <name type="scientific">Microbacterium flavum</name>
    <dbReference type="NCBI Taxonomy" id="415216"/>
    <lineage>
        <taxon>Bacteria</taxon>
        <taxon>Bacillati</taxon>
        <taxon>Actinomycetota</taxon>
        <taxon>Actinomycetes</taxon>
        <taxon>Micrococcales</taxon>
        <taxon>Microbacteriaceae</taxon>
        <taxon>Microbacterium</taxon>
    </lineage>
</organism>
<protein>
    <submittedName>
        <fullName evidence="2">DUF262 domain-containing protein</fullName>
    </submittedName>
</protein>
<keyword evidence="3" id="KW-1185">Reference proteome</keyword>
<proteinExistence type="predicted"/>
<dbReference type="EMBL" id="JAFLHG010000004">
    <property type="protein sequence ID" value="MBT8797473.1"/>
    <property type="molecule type" value="Genomic_DNA"/>
</dbReference>
<evidence type="ECO:0000259" key="1">
    <source>
        <dbReference type="Pfam" id="PF03235"/>
    </source>
</evidence>
<evidence type="ECO:0000313" key="3">
    <source>
        <dbReference type="Proteomes" id="UP000740605"/>
    </source>
</evidence>
<dbReference type="RefSeq" id="WP_215486735.1">
    <property type="nucleotide sequence ID" value="NZ_BAAAPJ010000002.1"/>
</dbReference>
<dbReference type="PANTHER" id="PTHR37292:SF2">
    <property type="entry name" value="DUF262 DOMAIN-CONTAINING PROTEIN"/>
    <property type="match status" value="1"/>
</dbReference>